<dbReference type="PANTHER" id="PTHR42920">
    <property type="entry name" value="OS03G0707200 PROTEIN-RELATED"/>
    <property type="match status" value="1"/>
</dbReference>
<name>A0A7X4XV42_9GAMM</name>
<gene>
    <name evidence="7" type="ORF">CAG72_17135</name>
</gene>
<dbReference type="PANTHER" id="PTHR42920:SF5">
    <property type="entry name" value="EAMA DOMAIN-CONTAINING PROTEIN"/>
    <property type="match status" value="1"/>
</dbReference>
<evidence type="ECO:0000256" key="1">
    <source>
        <dbReference type="ARBA" id="ARBA00004651"/>
    </source>
</evidence>
<dbReference type="Pfam" id="PF00892">
    <property type="entry name" value="EamA"/>
    <property type="match status" value="2"/>
</dbReference>
<dbReference type="RefSeq" id="WP_161446391.1">
    <property type="nucleotide sequence ID" value="NZ_WXWU01000024.1"/>
</dbReference>
<evidence type="ECO:0000256" key="3">
    <source>
        <dbReference type="ARBA" id="ARBA00022692"/>
    </source>
</evidence>
<sequence>MTDTTQTMKRSGFSFPKTELLLLLVAVFWGTSYGLTKQALLFTTVLTFIAIRFSMTFVALLPIIVMDFRKGRNKDWFVAIPTGGILSAIFFCEVFGVSLTTASNAAFLISLSVILTSFAEFFVNKSRVSPRMFLLVLICVAGVFLLTHSEGVAWTLNTGDYFILLAAVLRAMMVTLTKKFTDGREITTATLTALQSLTVALVAIVALSVAMPTAAISLPDSVTFWSILVYLVMFCTLFAFYVQNHAVRQISPTRASLLMGSEPLFGALFAVVWLQESLSAVQVLGGGMILASVLLASLKELPDRLNER</sequence>
<dbReference type="GO" id="GO:0005886">
    <property type="term" value="C:plasma membrane"/>
    <property type="evidence" value="ECO:0007669"/>
    <property type="project" value="UniProtKB-SubCell"/>
</dbReference>
<reference evidence="7 8" key="1">
    <citation type="submission" date="2017-05" db="EMBL/GenBank/DDBJ databases">
        <title>High clonality and local adaptation shapes Vibrionaceae linages within an endangered oasis.</title>
        <authorList>
            <person name="Vazquez-Rosas-Landa M."/>
        </authorList>
    </citation>
    <scope>NUCLEOTIDE SEQUENCE [LARGE SCALE GENOMIC DNA]</scope>
    <source>
        <strain evidence="7 8">P46_P4S1P180</strain>
    </source>
</reference>
<evidence type="ECO:0000256" key="2">
    <source>
        <dbReference type="ARBA" id="ARBA00022475"/>
    </source>
</evidence>
<evidence type="ECO:0000256" key="5">
    <source>
        <dbReference type="ARBA" id="ARBA00023136"/>
    </source>
</evidence>
<dbReference type="InterPro" id="IPR051258">
    <property type="entry name" value="Diverse_Substrate_Transporter"/>
</dbReference>
<keyword evidence="3" id="KW-0812">Transmembrane</keyword>
<evidence type="ECO:0000256" key="4">
    <source>
        <dbReference type="ARBA" id="ARBA00022989"/>
    </source>
</evidence>
<proteinExistence type="predicted"/>
<keyword evidence="5" id="KW-0472">Membrane</keyword>
<dbReference type="InterPro" id="IPR000620">
    <property type="entry name" value="EamA_dom"/>
</dbReference>
<dbReference type="InterPro" id="IPR037185">
    <property type="entry name" value="EmrE-like"/>
</dbReference>
<dbReference type="Proteomes" id="UP000465712">
    <property type="component" value="Unassembled WGS sequence"/>
</dbReference>
<dbReference type="OrthoDB" id="7158585at2"/>
<comment type="subcellular location">
    <subcellularLocation>
        <location evidence="1">Cell membrane</location>
        <topology evidence="1">Multi-pass membrane protein</topology>
    </subcellularLocation>
</comment>
<evidence type="ECO:0000313" key="8">
    <source>
        <dbReference type="Proteomes" id="UP000465712"/>
    </source>
</evidence>
<dbReference type="AlphaFoldDB" id="A0A7X4XV42"/>
<feature type="domain" description="EamA" evidence="6">
    <location>
        <begin position="158"/>
        <end position="297"/>
    </location>
</feature>
<dbReference type="SUPFAM" id="SSF103481">
    <property type="entry name" value="Multidrug resistance efflux transporter EmrE"/>
    <property type="match status" value="2"/>
</dbReference>
<evidence type="ECO:0000313" key="7">
    <source>
        <dbReference type="EMBL" id="NAW66920.1"/>
    </source>
</evidence>
<dbReference type="EMBL" id="WXWW01000244">
    <property type="protein sequence ID" value="NAW66920.1"/>
    <property type="molecule type" value="Genomic_DNA"/>
</dbReference>
<keyword evidence="2" id="KW-1003">Cell membrane</keyword>
<protein>
    <submittedName>
        <fullName evidence="7">EamA family transporter</fullName>
    </submittedName>
</protein>
<comment type="caution">
    <text evidence="7">The sequence shown here is derived from an EMBL/GenBank/DDBJ whole genome shotgun (WGS) entry which is preliminary data.</text>
</comment>
<accession>A0A7X4XV42</accession>
<organism evidence="7 8">
    <name type="scientific">Photobacterium halotolerans</name>
    <dbReference type="NCBI Taxonomy" id="265726"/>
    <lineage>
        <taxon>Bacteria</taxon>
        <taxon>Pseudomonadati</taxon>
        <taxon>Pseudomonadota</taxon>
        <taxon>Gammaproteobacteria</taxon>
        <taxon>Vibrionales</taxon>
        <taxon>Vibrionaceae</taxon>
        <taxon>Photobacterium</taxon>
    </lineage>
</organism>
<keyword evidence="4" id="KW-1133">Transmembrane helix</keyword>
<feature type="domain" description="EamA" evidence="6">
    <location>
        <begin position="19"/>
        <end position="147"/>
    </location>
</feature>
<dbReference type="Gene3D" id="1.10.3730.20">
    <property type="match status" value="1"/>
</dbReference>
<evidence type="ECO:0000259" key="6">
    <source>
        <dbReference type="Pfam" id="PF00892"/>
    </source>
</evidence>